<feature type="compositionally biased region" description="Basic and acidic residues" evidence="1">
    <location>
        <begin position="718"/>
        <end position="746"/>
    </location>
</feature>
<evidence type="ECO:0000259" key="2">
    <source>
        <dbReference type="Pfam" id="PF23030"/>
    </source>
</evidence>
<feature type="compositionally biased region" description="Basic and acidic residues" evidence="1">
    <location>
        <begin position="582"/>
        <end position="599"/>
    </location>
</feature>
<feature type="compositionally biased region" description="Basic and acidic residues" evidence="1">
    <location>
        <begin position="21"/>
        <end position="42"/>
    </location>
</feature>
<accession>A0AAV4G4B8</accession>
<proteinExistence type="predicted"/>
<feature type="compositionally biased region" description="Basic and acidic residues" evidence="1">
    <location>
        <begin position="764"/>
        <end position="778"/>
    </location>
</feature>
<protein>
    <submittedName>
        <fullName evidence="3">PHD and RING finger domain-containing protein 1</fullName>
    </submittedName>
</protein>
<feature type="compositionally biased region" description="Basic residues" evidence="1">
    <location>
        <begin position="747"/>
        <end position="763"/>
    </location>
</feature>
<dbReference type="Pfam" id="PF23030">
    <property type="entry name" value="SCAF11-like_C"/>
    <property type="match status" value="1"/>
</dbReference>
<gene>
    <name evidence="3" type="ORF">ElyMa_005888600</name>
</gene>
<feature type="compositionally biased region" description="Basic and acidic residues" evidence="1">
    <location>
        <begin position="260"/>
        <end position="270"/>
    </location>
</feature>
<feature type="compositionally biased region" description="Basic residues" evidence="1">
    <location>
        <begin position="474"/>
        <end position="491"/>
    </location>
</feature>
<feature type="compositionally biased region" description="Basic and acidic residues" evidence="1">
    <location>
        <begin position="850"/>
        <end position="864"/>
    </location>
</feature>
<feature type="compositionally biased region" description="Basic and acidic residues" evidence="1">
    <location>
        <begin position="391"/>
        <end position="410"/>
    </location>
</feature>
<feature type="region of interest" description="Disordered" evidence="1">
    <location>
        <begin position="525"/>
        <end position="1152"/>
    </location>
</feature>
<feature type="compositionally biased region" description="Low complexity" evidence="1">
    <location>
        <begin position="1475"/>
        <end position="1485"/>
    </location>
</feature>
<comment type="caution">
    <text evidence="3">The sequence shown here is derived from an EMBL/GenBank/DDBJ whole genome shotgun (WGS) entry which is preliminary data.</text>
</comment>
<feature type="compositionally biased region" description="Pro residues" evidence="1">
    <location>
        <begin position="1048"/>
        <end position="1079"/>
    </location>
</feature>
<feature type="compositionally biased region" description="Basic and acidic residues" evidence="1">
    <location>
        <begin position="560"/>
        <end position="571"/>
    </location>
</feature>
<dbReference type="Proteomes" id="UP000762676">
    <property type="component" value="Unassembled WGS sequence"/>
</dbReference>
<feature type="compositionally biased region" description="Low complexity" evidence="1">
    <location>
        <begin position="1109"/>
        <end position="1118"/>
    </location>
</feature>
<keyword evidence="4" id="KW-1185">Reference proteome</keyword>
<feature type="compositionally biased region" description="Basic residues" evidence="1">
    <location>
        <begin position="677"/>
        <end position="694"/>
    </location>
</feature>
<feature type="compositionally biased region" description="Acidic residues" evidence="1">
    <location>
        <begin position="960"/>
        <end position="970"/>
    </location>
</feature>
<feature type="compositionally biased region" description="Acidic residues" evidence="1">
    <location>
        <begin position="10"/>
        <end position="20"/>
    </location>
</feature>
<dbReference type="PANTHER" id="PTHR12618:SF20">
    <property type="entry name" value="PHD AND RING FINGER DOMAIN-CONTAINING PROTEIN 1"/>
    <property type="match status" value="1"/>
</dbReference>
<feature type="region of interest" description="Disordered" evidence="1">
    <location>
        <begin position="1323"/>
        <end position="1363"/>
    </location>
</feature>
<organism evidence="3 4">
    <name type="scientific">Elysia marginata</name>
    <dbReference type="NCBI Taxonomy" id="1093978"/>
    <lineage>
        <taxon>Eukaryota</taxon>
        <taxon>Metazoa</taxon>
        <taxon>Spiralia</taxon>
        <taxon>Lophotrochozoa</taxon>
        <taxon>Mollusca</taxon>
        <taxon>Gastropoda</taxon>
        <taxon>Heterobranchia</taxon>
        <taxon>Euthyneura</taxon>
        <taxon>Panpulmonata</taxon>
        <taxon>Sacoglossa</taxon>
        <taxon>Placobranchoidea</taxon>
        <taxon>Plakobranchidae</taxon>
        <taxon>Elysia</taxon>
    </lineage>
</organism>
<dbReference type="PANTHER" id="PTHR12618">
    <property type="entry name" value="PHD AND RING FINGER DOMAIN-CONTAINING PROTEIN 1"/>
    <property type="match status" value="1"/>
</dbReference>
<feature type="compositionally biased region" description="Polar residues" evidence="1">
    <location>
        <begin position="1192"/>
        <end position="1207"/>
    </location>
</feature>
<feature type="compositionally biased region" description="Basic and acidic residues" evidence="1">
    <location>
        <begin position="809"/>
        <end position="820"/>
    </location>
</feature>
<feature type="compositionally biased region" description="Basic and acidic residues" evidence="1">
    <location>
        <begin position="196"/>
        <end position="206"/>
    </location>
</feature>
<feature type="compositionally biased region" description="Acidic residues" evidence="1">
    <location>
        <begin position="1244"/>
        <end position="1259"/>
    </location>
</feature>
<feature type="compositionally biased region" description="Acidic residues" evidence="1">
    <location>
        <begin position="52"/>
        <end position="65"/>
    </location>
</feature>
<feature type="compositionally biased region" description="Polar residues" evidence="1">
    <location>
        <begin position="271"/>
        <end position="284"/>
    </location>
</feature>
<feature type="compositionally biased region" description="Basic residues" evidence="1">
    <location>
        <begin position="701"/>
        <end position="717"/>
    </location>
</feature>
<feature type="compositionally biased region" description="Basic and acidic residues" evidence="1">
    <location>
        <begin position="154"/>
        <end position="188"/>
    </location>
</feature>
<dbReference type="InterPro" id="IPR057031">
    <property type="entry name" value="SFR19-like_C"/>
</dbReference>
<feature type="domain" description="SFR19-like C-terminal" evidence="2">
    <location>
        <begin position="1368"/>
        <end position="1443"/>
    </location>
</feature>
<sequence>MDSNRGWDTTSDEDDGMEIDLDAKQEDGSDHKRPETEEKDVNNQEASVTDGLDYDPAEPTDDYDPSEPTAEGDSSKEPTLAPKAQETSLVADYDPAEPTLSEEEKDDECNAEQTQPQESRSDEDKTADNSIVNEDSTDGRWDSQLETLSQEDIPLPKEPDSGSECVKDEGTPTKDEVIGDHDIPQREAGEEEDEEISRAHGADKMNSELTAPIAEGPGLPSESRSPSLAPTDTDDNTQMSFADGGNSDVPEVTIDESDFVLEKELFEPSGDHTNSLEGSLSETTGKPMLESVDKDSELSQEVASSQNKENREAEHAEKSRTQEEVDSRNEEALVDLFREESDPDRIENDLEQPLKKTKKKVGTKKLKKKGKKLKKGQSKKGQSKLDGPEVEDQRFVEIRGDRQSIESREEGEVDAGGHSGAAHTWGNLEDRLAPGRGSADQLYDFSSTSVSHLDAGDDADQREPGEIVEETMKRKSGKKRDRDKKKKKKSRREVATIEEGVQGDDDSQKFPSFLAGFFVQDEDAGEEDIADKIENMSHSFDAEEERTFQKGGKTYRKRHDSGAEDSVKSGEDATGGLIGQEVRAEEADRRKSRSHEERRHSSREHRHQDTRDVRDSRREKENRHGTPREKEREKVRDRDRSRHDRERVRDRENRDREMIRERDRERERSRRGEREERRRRHTSRSGSRERRRRSGSAERNRRSRSRERALRHRRHRSRSQERDRDRERARRLNRDRSRERESERRVSGRRASHSRSRSPRHRSERGSSNKENREESRGSRRRVVSRTHQEGSGSEERESQRPSHRRQRRERERDRDRERSSSSSSSSSSNSSNSSSSDPAESNSHRQHRSQRDQYSHDYPPEREHHKRHRDRHHLEPSSSDEGASSDVILVEPEKIVINLDEEEDPPSRVDITHANAEDDSTTMVDGESIPPPPDLTQNTRASALIEITQETAASSVAEDQAEDDQEEGDATPTRDERSDKAVRKQPEDQQISAETSAAEVGDYDPAHPTEEPEEKDSQPPIPTAPSEQAAPAPPLPTAQAEDIDSGPVPPSHPPPQEIRPSPPPVPAMPEPSLPPQVQEPPHGLRPHLTPNQFPNSSFSQPHLPPPLLGQQPRGFPPVWNMANRPNGPNIPGFPSSQRGLLPTPDTQPLYPSLQGRREQINQNQPPVPISAMAPLAQLTSLLPALERAKMSSHQTGNGGINSSQGFKEQFPVMKAPLMSNPAPNLRPSRGGRGGAGEPSESTEVVDMDMSPGEDDCELELPSPHSSDSDREERRRRGRKSDSHTSRAANDMSKGAGGPAGKAGGPIQPVVYLKALRKVIEKMTPKGQPSAATGAGSTQDKAKSHERRRRRPVEVSAEDDVPASAVELTNKEKYLKKLHLQERVIDEVKLAIKPFYSSKKINKDQYKLILRKAVPKVCHSKSERINPQKIQQLVEAYVGKLAKGSTLGGGHSGHSGKRKKGVNNSNSGAQNKDVPAGAGAAPHAGRQNGDRGKKSNR</sequence>
<reference evidence="3 4" key="1">
    <citation type="journal article" date="2021" name="Elife">
        <title>Chloroplast acquisition without the gene transfer in kleptoplastic sea slugs, Plakobranchus ocellatus.</title>
        <authorList>
            <person name="Maeda T."/>
            <person name="Takahashi S."/>
            <person name="Yoshida T."/>
            <person name="Shimamura S."/>
            <person name="Takaki Y."/>
            <person name="Nagai Y."/>
            <person name="Toyoda A."/>
            <person name="Suzuki Y."/>
            <person name="Arimoto A."/>
            <person name="Ishii H."/>
            <person name="Satoh N."/>
            <person name="Nishiyama T."/>
            <person name="Hasebe M."/>
            <person name="Maruyama T."/>
            <person name="Minagawa J."/>
            <person name="Obokata J."/>
            <person name="Shigenobu S."/>
        </authorList>
    </citation>
    <scope>NUCLEOTIDE SEQUENCE [LARGE SCALE GENOMIC DNA]</scope>
</reference>
<feature type="compositionally biased region" description="Acidic residues" evidence="1">
    <location>
        <begin position="100"/>
        <end position="110"/>
    </location>
</feature>
<feature type="compositionally biased region" description="Basic and acidic residues" evidence="1">
    <location>
        <begin position="459"/>
        <end position="473"/>
    </location>
</feature>
<feature type="compositionally biased region" description="Basic residues" evidence="1">
    <location>
        <begin position="355"/>
        <end position="382"/>
    </location>
</feature>
<feature type="compositionally biased region" description="Polar residues" evidence="1">
    <location>
        <begin position="222"/>
        <end position="240"/>
    </location>
</feature>
<feature type="compositionally biased region" description="Basic and acidic residues" evidence="1">
    <location>
        <begin position="308"/>
        <end position="354"/>
    </location>
</feature>
<name>A0AAV4G4B8_9GAST</name>
<feature type="compositionally biased region" description="Low complexity" evidence="1">
    <location>
        <begin position="821"/>
        <end position="842"/>
    </location>
</feature>
<dbReference type="InterPro" id="IPR047157">
    <property type="entry name" value="PHRF1/Atg35"/>
</dbReference>
<feature type="compositionally biased region" description="Polar residues" evidence="1">
    <location>
        <begin position="1090"/>
        <end position="1100"/>
    </location>
</feature>
<feature type="compositionally biased region" description="Basic and acidic residues" evidence="1">
    <location>
        <begin position="606"/>
        <end position="676"/>
    </location>
</feature>
<feature type="compositionally biased region" description="Basic and acidic residues" evidence="1">
    <location>
        <begin position="973"/>
        <end position="988"/>
    </location>
</feature>
<feature type="region of interest" description="Disordered" evidence="1">
    <location>
        <begin position="1"/>
        <end position="510"/>
    </location>
</feature>
<feature type="region of interest" description="Disordered" evidence="1">
    <location>
        <begin position="1445"/>
        <end position="1497"/>
    </location>
</feature>
<evidence type="ECO:0000256" key="1">
    <source>
        <dbReference type="SAM" id="MobiDB-lite"/>
    </source>
</evidence>
<feature type="compositionally biased region" description="Basic and acidic residues" evidence="1">
    <location>
        <begin position="1488"/>
        <end position="1497"/>
    </location>
</feature>
<feature type="region of interest" description="Disordered" evidence="1">
    <location>
        <begin position="1187"/>
        <end position="1307"/>
    </location>
</feature>
<feature type="compositionally biased region" description="Basic and acidic residues" evidence="1">
    <location>
        <begin position="1267"/>
        <end position="1285"/>
    </location>
</feature>
<dbReference type="EMBL" id="BMAT01011834">
    <property type="protein sequence ID" value="GFR80011.1"/>
    <property type="molecule type" value="Genomic_DNA"/>
</dbReference>
<evidence type="ECO:0000313" key="4">
    <source>
        <dbReference type="Proteomes" id="UP000762676"/>
    </source>
</evidence>
<evidence type="ECO:0000313" key="3">
    <source>
        <dbReference type="EMBL" id="GFR80011.1"/>
    </source>
</evidence>
<feature type="compositionally biased region" description="Gly residues" evidence="1">
    <location>
        <begin position="1295"/>
        <end position="1304"/>
    </location>
</feature>